<reference evidence="2 3" key="1">
    <citation type="journal article" date="2017" name="Environ. Microbiol.">
        <title>Decay of the glycolytic pathway and adaptation to intranuclear parasitism within Enterocytozoonidae microsporidia.</title>
        <authorList>
            <person name="Wiredu Boakye D."/>
            <person name="Jaroenlak P."/>
            <person name="Prachumwat A."/>
            <person name="Williams T.A."/>
            <person name="Bateman K.S."/>
            <person name="Itsathitphaisarn O."/>
            <person name="Sritunyalucksana K."/>
            <person name="Paszkiewicz K.H."/>
            <person name="Moore K.A."/>
            <person name="Stentiford G.D."/>
            <person name="Williams B.A."/>
        </authorList>
    </citation>
    <scope>NUCLEOTIDE SEQUENCE [LARGE SCALE GENOMIC DNA]</scope>
    <source>
        <strain evidence="2 3">TH1</strain>
    </source>
</reference>
<dbReference type="VEuPathDB" id="MicrosporidiaDB:EHP00_393"/>
<name>A0A1W0E9D1_9MICR</name>
<evidence type="ECO:0000313" key="2">
    <source>
        <dbReference type="EMBL" id="OQS55851.1"/>
    </source>
</evidence>
<keyword evidence="1" id="KW-0732">Signal</keyword>
<protein>
    <submittedName>
        <fullName evidence="2">Uncharacterized protein</fullName>
    </submittedName>
</protein>
<organism evidence="2 3">
    <name type="scientific">Ecytonucleospora hepatopenaei</name>
    <dbReference type="NCBI Taxonomy" id="646526"/>
    <lineage>
        <taxon>Eukaryota</taxon>
        <taxon>Fungi</taxon>
        <taxon>Fungi incertae sedis</taxon>
        <taxon>Microsporidia</taxon>
        <taxon>Enterocytozoonidae</taxon>
        <taxon>Ecytonucleospora</taxon>
    </lineage>
</organism>
<feature type="signal peptide" evidence="1">
    <location>
        <begin position="1"/>
        <end position="20"/>
    </location>
</feature>
<keyword evidence="3" id="KW-1185">Reference proteome</keyword>
<dbReference type="EMBL" id="MNPJ01000001">
    <property type="protein sequence ID" value="OQS55851.1"/>
    <property type="molecule type" value="Genomic_DNA"/>
</dbReference>
<evidence type="ECO:0000313" key="3">
    <source>
        <dbReference type="Proteomes" id="UP000192758"/>
    </source>
</evidence>
<comment type="caution">
    <text evidence="2">The sequence shown here is derived from an EMBL/GenBank/DDBJ whole genome shotgun (WGS) entry which is preliminary data.</text>
</comment>
<evidence type="ECO:0000256" key="1">
    <source>
        <dbReference type="SAM" id="SignalP"/>
    </source>
</evidence>
<dbReference type="Proteomes" id="UP000192758">
    <property type="component" value="Unassembled WGS sequence"/>
</dbReference>
<dbReference type="AlphaFoldDB" id="A0A1W0E9D1"/>
<gene>
    <name evidence="2" type="ORF">EHP00_393</name>
</gene>
<sequence>MQMFLVYNFILFLTKYIVYTASSDQNELVVINKIEGFCTNKYLNKKDLFTFHTREDGFTFSQDKSKVSAILHINTEDFLKVKEKFNFYIGFMDVHGFIYKKLHLPLEKIQKIGHQAFMISFDSVHLDISKTARVFTYAIEKTSFSNPKIVWNASFNFNGFAAIKPFSIVKN</sequence>
<proteinExistence type="predicted"/>
<accession>A0A1W0E9D1</accession>
<feature type="chain" id="PRO_5012099539" evidence="1">
    <location>
        <begin position="21"/>
        <end position="171"/>
    </location>
</feature>